<evidence type="ECO:0000313" key="1">
    <source>
        <dbReference type="EMBL" id="MCY0109947.1"/>
    </source>
</evidence>
<name>A0ABT3YX11_9PSED</name>
<accession>A0ABT3YX11</accession>
<evidence type="ECO:0000313" key="2">
    <source>
        <dbReference type="Proteomes" id="UP001207830"/>
    </source>
</evidence>
<dbReference type="RefSeq" id="WP_267803913.1">
    <property type="nucleotide sequence ID" value="NZ_JANIGP010000012.1"/>
</dbReference>
<organism evidence="1 2">
    <name type="scientific">Pseudomonas monsensis</name>
    <dbReference type="NCBI Taxonomy" id="2745509"/>
    <lineage>
        <taxon>Bacteria</taxon>
        <taxon>Pseudomonadati</taxon>
        <taxon>Pseudomonadota</taxon>
        <taxon>Gammaproteobacteria</taxon>
        <taxon>Pseudomonadales</taxon>
        <taxon>Pseudomonadaceae</taxon>
        <taxon>Pseudomonas</taxon>
    </lineage>
</organism>
<comment type="caution">
    <text evidence="1">The sequence shown here is derived from an EMBL/GenBank/DDBJ whole genome shotgun (WGS) entry which is preliminary data.</text>
</comment>
<dbReference type="EMBL" id="JANIGP010000012">
    <property type="protein sequence ID" value="MCY0109947.1"/>
    <property type="molecule type" value="Genomic_DNA"/>
</dbReference>
<reference evidence="1 2" key="1">
    <citation type="submission" date="2022-07" db="EMBL/GenBank/DDBJ databases">
        <title>Characterization of plant growth promoting rhizobacteria (PGPR) for use as bioinoculants in agriculture.</title>
        <authorList>
            <person name="Hassen A.I."/>
            <person name="Pierneef R."/>
        </authorList>
    </citation>
    <scope>NUCLEOTIDE SEQUENCE [LARGE SCALE GENOMIC DNA]</scope>
    <source>
        <strain evidence="1 2">SARCC-3054</strain>
    </source>
</reference>
<gene>
    <name evidence="1" type="ORF">NQF78_16670</name>
</gene>
<protein>
    <submittedName>
        <fullName evidence="1">DNA-binding protein</fullName>
    </submittedName>
</protein>
<sequence length="77" mass="8738">MTIEDNLLQRFGPLLSLVQLATILDRSPDGLRISLRSRTPWTTHINRARLKIGRRVYFRTSQIAEALSADSLDCLEG</sequence>
<dbReference type="GO" id="GO:0003677">
    <property type="term" value="F:DNA binding"/>
    <property type="evidence" value="ECO:0007669"/>
    <property type="project" value="UniProtKB-KW"/>
</dbReference>
<keyword evidence="1" id="KW-0238">DNA-binding</keyword>
<dbReference type="Proteomes" id="UP001207830">
    <property type="component" value="Unassembled WGS sequence"/>
</dbReference>
<proteinExistence type="predicted"/>
<keyword evidence="2" id="KW-1185">Reference proteome</keyword>